<evidence type="ECO:0000256" key="5">
    <source>
        <dbReference type="RuleBase" id="RU362066"/>
    </source>
</evidence>
<dbReference type="Pfam" id="PF07196">
    <property type="entry name" value="Flagellin_IN"/>
    <property type="match status" value="1"/>
</dbReference>
<keyword evidence="4 5" id="KW-0975">Bacterial flagellum</keyword>
<evidence type="ECO:0000259" key="6">
    <source>
        <dbReference type="Pfam" id="PF02465"/>
    </source>
</evidence>
<evidence type="ECO:0000256" key="3">
    <source>
        <dbReference type="ARBA" id="ARBA00023054"/>
    </source>
</evidence>
<keyword evidence="8" id="KW-0966">Cell projection</keyword>
<keyword evidence="8" id="KW-0969">Cilium</keyword>
<comment type="subcellular location">
    <subcellularLocation>
        <location evidence="5">Secreted</location>
    </subcellularLocation>
    <subcellularLocation>
        <location evidence="5">Bacterial flagellum</location>
    </subcellularLocation>
</comment>
<dbReference type="EMBL" id="BMLT01000008">
    <property type="protein sequence ID" value="GGO84932.1"/>
    <property type="molecule type" value="Genomic_DNA"/>
</dbReference>
<keyword evidence="9" id="KW-1185">Reference proteome</keyword>
<dbReference type="InterPro" id="IPR040026">
    <property type="entry name" value="FliD"/>
</dbReference>
<comment type="similarity">
    <text evidence="1 5">Belongs to the FliD family.</text>
</comment>
<dbReference type="RefSeq" id="WP_188861636.1">
    <property type="nucleotide sequence ID" value="NZ_BMLT01000008.1"/>
</dbReference>
<keyword evidence="3" id="KW-0175">Coiled coil</keyword>
<evidence type="ECO:0000259" key="7">
    <source>
        <dbReference type="Pfam" id="PF07195"/>
    </source>
</evidence>
<dbReference type="PANTHER" id="PTHR30288:SF0">
    <property type="entry name" value="FLAGELLAR HOOK-ASSOCIATED PROTEIN 2"/>
    <property type="match status" value="1"/>
</dbReference>
<dbReference type="PANTHER" id="PTHR30288">
    <property type="entry name" value="FLAGELLAR CAP/ASSEMBLY PROTEIN FLID"/>
    <property type="match status" value="1"/>
</dbReference>
<dbReference type="Proteomes" id="UP000599578">
    <property type="component" value="Unassembled WGS sequence"/>
</dbReference>
<evidence type="ECO:0000313" key="9">
    <source>
        <dbReference type="Proteomes" id="UP000599578"/>
    </source>
</evidence>
<dbReference type="AlphaFoldDB" id="A0A917ZK16"/>
<comment type="subunit">
    <text evidence="2 5">Homopentamer.</text>
</comment>
<dbReference type="InterPro" id="IPR003481">
    <property type="entry name" value="FliD_N"/>
</dbReference>
<feature type="domain" description="Flagellar hook-associated protein 2 N-terminal" evidence="6">
    <location>
        <begin position="11"/>
        <end position="108"/>
    </location>
</feature>
<evidence type="ECO:0000256" key="2">
    <source>
        <dbReference type="ARBA" id="ARBA00011255"/>
    </source>
</evidence>
<evidence type="ECO:0000256" key="4">
    <source>
        <dbReference type="ARBA" id="ARBA00023143"/>
    </source>
</evidence>
<keyword evidence="8" id="KW-0282">Flagellum</keyword>
<sequence>MANITFSGIGSSLDTQAIVNAIVQAEIQPQRQLLSDRKSAINSQLSAMGKLKSALEGFQKVLEDLKSPDKFQARSVSVGNEDLLSVSASGSAVPGRYSVQVERLAEQHKLITAAGSFSSSSDAVGTGSLSISAGDNSFTVDIEAGKSSLADIRDAINKAADNDSVSATIVNVDDGSGGTEARLVLTSIDGGVANQISVSATDDDGNSSDASGLSQLSYDAATATGNMAEHQAAVDALIYVDGLAATRSTNSISDVIDGVTLDLNKAEPGTEITVDVGVDNDKIAENVQAFVDAYNNVRSIVKSTSENKDASALSGDATVRSIYNQMRALMSSPVTSASPDLNVLSLVGIEIDQYGTMSLDREKLDEKLDISFSAVSDLFASSDGMAARLDTLIDSYTEFKGLLENRTDGLNRRLDGISDAEERLDRREESMTLRLSRQYNAMDTLVGQLNSTGSYLAAQLASLNSSFGN</sequence>
<evidence type="ECO:0000313" key="8">
    <source>
        <dbReference type="EMBL" id="GGO84932.1"/>
    </source>
</evidence>
<dbReference type="Pfam" id="PF07195">
    <property type="entry name" value="FliD_C"/>
    <property type="match status" value="1"/>
</dbReference>
<dbReference type="Pfam" id="PF02465">
    <property type="entry name" value="FliD_N"/>
    <property type="match status" value="1"/>
</dbReference>
<accession>A0A917ZK16</accession>
<comment type="function">
    <text evidence="5">Required for morphogenesis and for the elongation of the flagellar filament by facilitating polymerization of the flagellin monomers at the tip of growing filament. Forms a capping structure, which prevents flagellin subunits (transported through the central channel of the flagellum) from leaking out without polymerization at the distal end.</text>
</comment>
<comment type="caution">
    <text evidence="8">The sequence shown here is derived from an EMBL/GenBank/DDBJ whole genome shotgun (WGS) entry which is preliminary data.</text>
</comment>
<gene>
    <name evidence="8" type="primary">fliD</name>
    <name evidence="8" type="ORF">GCM10011348_32310</name>
</gene>
<keyword evidence="5" id="KW-0964">Secreted</keyword>
<protein>
    <recommendedName>
        <fullName evidence="5">Flagellar hook-associated protein 2</fullName>
        <shortName evidence="5">HAP2</shortName>
    </recommendedName>
    <alternativeName>
        <fullName evidence="5">Flagellar cap protein</fullName>
    </alternativeName>
</protein>
<name>A0A917ZK16_9GAMM</name>
<dbReference type="GO" id="GO:0007155">
    <property type="term" value="P:cell adhesion"/>
    <property type="evidence" value="ECO:0007669"/>
    <property type="project" value="InterPro"/>
</dbReference>
<evidence type="ECO:0000256" key="1">
    <source>
        <dbReference type="ARBA" id="ARBA00009764"/>
    </source>
</evidence>
<feature type="domain" description="Flagellar hook-associated protein 2 C-terminal" evidence="7">
    <location>
        <begin position="233"/>
        <end position="451"/>
    </location>
</feature>
<proteinExistence type="inferred from homology"/>
<dbReference type="GO" id="GO:0009421">
    <property type="term" value="C:bacterial-type flagellum filament cap"/>
    <property type="evidence" value="ECO:0007669"/>
    <property type="project" value="InterPro"/>
</dbReference>
<reference evidence="8 9" key="1">
    <citation type="journal article" date="2014" name="Int. J. Syst. Evol. Microbiol.">
        <title>Complete genome sequence of Corynebacterium casei LMG S-19264T (=DSM 44701T), isolated from a smear-ripened cheese.</title>
        <authorList>
            <consortium name="US DOE Joint Genome Institute (JGI-PGF)"/>
            <person name="Walter F."/>
            <person name="Albersmeier A."/>
            <person name="Kalinowski J."/>
            <person name="Ruckert C."/>
        </authorList>
    </citation>
    <scope>NUCLEOTIDE SEQUENCE [LARGE SCALE GENOMIC DNA]</scope>
    <source>
        <strain evidence="8 9">CGMCC 1.7286</strain>
    </source>
</reference>
<dbReference type="GO" id="GO:0005576">
    <property type="term" value="C:extracellular region"/>
    <property type="evidence" value="ECO:0007669"/>
    <property type="project" value="UniProtKB-SubCell"/>
</dbReference>
<dbReference type="GO" id="GO:0009424">
    <property type="term" value="C:bacterial-type flagellum hook"/>
    <property type="evidence" value="ECO:0007669"/>
    <property type="project" value="UniProtKB-UniRule"/>
</dbReference>
<dbReference type="InterPro" id="IPR010809">
    <property type="entry name" value="FliD_C"/>
</dbReference>
<dbReference type="GO" id="GO:0071973">
    <property type="term" value="P:bacterial-type flagellum-dependent cell motility"/>
    <property type="evidence" value="ECO:0007669"/>
    <property type="project" value="TreeGrafter"/>
</dbReference>
<organism evidence="8 9">
    <name type="scientific">Marinobacterium nitratireducens</name>
    <dbReference type="NCBI Taxonomy" id="518897"/>
    <lineage>
        <taxon>Bacteria</taxon>
        <taxon>Pseudomonadati</taxon>
        <taxon>Pseudomonadota</taxon>
        <taxon>Gammaproteobacteria</taxon>
        <taxon>Oceanospirillales</taxon>
        <taxon>Oceanospirillaceae</taxon>
        <taxon>Marinobacterium</taxon>
    </lineage>
</organism>
<dbReference type="InterPro" id="IPR010810">
    <property type="entry name" value="Flagellin_hook_IN_motif"/>
</dbReference>